<feature type="transmembrane region" description="Helical" evidence="5">
    <location>
        <begin position="459"/>
        <end position="478"/>
    </location>
</feature>
<feature type="transmembrane region" description="Helical" evidence="5">
    <location>
        <begin position="174"/>
        <end position="195"/>
    </location>
</feature>
<feature type="transmembrane region" description="Helical" evidence="5">
    <location>
        <begin position="371"/>
        <end position="390"/>
    </location>
</feature>
<evidence type="ECO:0000256" key="1">
    <source>
        <dbReference type="ARBA" id="ARBA00004141"/>
    </source>
</evidence>
<dbReference type="SUPFAM" id="SSF103473">
    <property type="entry name" value="MFS general substrate transporter"/>
    <property type="match status" value="1"/>
</dbReference>
<dbReference type="GO" id="GO:0022857">
    <property type="term" value="F:transmembrane transporter activity"/>
    <property type="evidence" value="ECO:0007669"/>
    <property type="project" value="InterPro"/>
</dbReference>
<reference evidence="7" key="1">
    <citation type="submission" date="2021-12" db="EMBL/GenBank/DDBJ databases">
        <authorList>
            <person name="Zaccaron A."/>
            <person name="Stergiopoulos I."/>
        </authorList>
    </citation>
    <scope>NUCLEOTIDE SEQUENCE</scope>
    <source>
        <strain evidence="7">Race5_Kim</strain>
    </source>
</reference>
<protein>
    <submittedName>
        <fullName evidence="7">Cercosporin MFS transporter CTB4</fullName>
    </submittedName>
</protein>
<accession>A0A9Q8USZ4</accession>
<organism evidence="7 8">
    <name type="scientific">Passalora fulva</name>
    <name type="common">Tomato leaf mold</name>
    <name type="synonym">Cladosporium fulvum</name>
    <dbReference type="NCBI Taxonomy" id="5499"/>
    <lineage>
        <taxon>Eukaryota</taxon>
        <taxon>Fungi</taxon>
        <taxon>Dikarya</taxon>
        <taxon>Ascomycota</taxon>
        <taxon>Pezizomycotina</taxon>
        <taxon>Dothideomycetes</taxon>
        <taxon>Dothideomycetidae</taxon>
        <taxon>Mycosphaerellales</taxon>
        <taxon>Mycosphaerellaceae</taxon>
        <taxon>Fulvia</taxon>
    </lineage>
</organism>
<evidence type="ECO:0000256" key="3">
    <source>
        <dbReference type="ARBA" id="ARBA00022989"/>
    </source>
</evidence>
<keyword evidence="2 5" id="KW-0812">Transmembrane</keyword>
<evidence type="ECO:0000259" key="6">
    <source>
        <dbReference type="PROSITE" id="PS50850"/>
    </source>
</evidence>
<dbReference type="KEGG" id="ffu:CLAFUR5_11410"/>
<name>A0A9Q8USZ4_PASFU</name>
<dbReference type="PROSITE" id="PS50850">
    <property type="entry name" value="MFS"/>
    <property type="match status" value="1"/>
</dbReference>
<dbReference type="EMBL" id="CP090170">
    <property type="protein sequence ID" value="UJO21311.1"/>
    <property type="molecule type" value="Genomic_DNA"/>
</dbReference>
<keyword evidence="4 5" id="KW-0472">Membrane</keyword>
<reference evidence="7" key="2">
    <citation type="journal article" date="2022" name="Microb. Genom.">
        <title>A chromosome-scale genome assembly of the tomato pathogen Cladosporium fulvum reveals a compartmentalized genome architecture and the presence of a dispensable chromosome.</title>
        <authorList>
            <person name="Zaccaron A.Z."/>
            <person name="Chen L.H."/>
            <person name="Samaras A."/>
            <person name="Stergiopoulos I."/>
        </authorList>
    </citation>
    <scope>NUCLEOTIDE SEQUENCE</scope>
    <source>
        <strain evidence="7">Race5_Kim</strain>
    </source>
</reference>
<feature type="domain" description="Major facilitator superfamily (MFS) profile" evidence="6">
    <location>
        <begin position="78"/>
        <end position="494"/>
    </location>
</feature>
<evidence type="ECO:0000256" key="2">
    <source>
        <dbReference type="ARBA" id="ARBA00022692"/>
    </source>
</evidence>
<dbReference type="InterPro" id="IPR011701">
    <property type="entry name" value="MFS"/>
</dbReference>
<dbReference type="InterPro" id="IPR020846">
    <property type="entry name" value="MFS_dom"/>
</dbReference>
<dbReference type="PANTHER" id="PTHR23502">
    <property type="entry name" value="MAJOR FACILITATOR SUPERFAMILY"/>
    <property type="match status" value="1"/>
</dbReference>
<dbReference type="PANTHER" id="PTHR23502:SF47">
    <property type="entry name" value="MAJOR FACILITATOR SUPERFAMILY (MFS) PROFILE DOMAIN-CONTAINING PROTEIN-RELATED"/>
    <property type="match status" value="1"/>
</dbReference>
<dbReference type="OrthoDB" id="446368at2759"/>
<sequence length="494" mass="53466">MLNRTLTPYPWVSKKSLEPSVQVESTTSSMTSESSVGRTDLEEQVLAVVKSDAFLVDWYGPRDAGNPLNWSMTRKVLISLSLALYALITTFASSVFGAASPVMAREFGVPLSSMVFGCSSTFMLGFATGPTVFGPLSEACGRRRPILVGYLIFAVLQLPVLNAQSVTTLYALRYAQGFFGAAPSSILMGVLADIWTPKQRGFAMPCIGSFLAVGPCLGPLVTAIAAFAVAAVTIPVMSETYPPLILAQRARRLRISTQNWAIRAKAEEHNIDLRDFAERYMLRPARMLVLEPILALMTLYISLSFGLLYNFFLAYPASFTGERGWDATSASLPLLALMIGIILAGAICSLTVNSRLSPSLAAGRPQECRMILMTLGAILLPGGMLMFAWASSLKNPWIQIIAGVPTGIGLHMINMQGMNYIADCYGMFTNSASAANTFLRSIFAASQLYASVGVRQGTAMLALLAASLIAVPVLFYYFSERIRARSKWVPPTVM</sequence>
<feature type="transmembrane region" description="Helical" evidence="5">
    <location>
        <begin position="111"/>
        <end position="133"/>
    </location>
</feature>
<feature type="transmembrane region" description="Helical" evidence="5">
    <location>
        <begin position="332"/>
        <end position="350"/>
    </location>
</feature>
<feature type="transmembrane region" description="Helical" evidence="5">
    <location>
        <begin position="288"/>
        <end position="312"/>
    </location>
</feature>
<evidence type="ECO:0000256" key="4">
    <source>
        <dbReference type="ARBA" id="ARBA00023136"/>
    </source>
</evidence>
<evidence type="ECO:0000313" key="8">
    <source>
        <dbReference type="Proteomes" id="UP000756132"/>
    </source>
</evidence>
<proteinExistence type="predicted"/>
<keyword evidence="3 5" id="KW-1133">Transmembrane helix</keyword>
<feature type="transmembrane region" description="Helical" evidence="5">
    <location>
        <begin position="76"/>
        <end position="99"/>
    </location>
</feature>
<dbReference type="RefSeq" id="XP_047765677.1">
    <property type="nucleotide sequence ID" value="XM_047910558.1"/>
</dbReference>
<dbReference type="GO" id="GO:0005886">
    <property type="term" value="C:plasma membrane"/>
    <property type="evidence" value="ECO:0007669"/>
    <property type="project" value="TreeGrafter"/>
</dbReference>
<comment type="subcellular location">
    <subcellularLocation>
        <location evidence="1">Membrane</location>
        <topology evidence="1">Multi-pass membrane protein</topology>
    </subcellularLocation>
</comment>
<evidence type="ECO:0000313" key="7">
    <source>
        <dbReference type="EMBL" id="UJO21311.1"/>
    </source>
</evidence>
<feature type="transmembrane region" description="Helical" evidence="5">
    <location>
        <begin position="396"/>
        <end position="413"/>
    </location>
</feature>
<dbReference type="Pfam" id="PF07690">
    <property type="entry name" value="MFS_1"/>
    <property type="match status" value="1"/>
</dbReference>
<gene>
    <name evidence="7" type="ORF">CLAFUR5_11410</name>
</gene>
<evidence type="ECO:0000256" key="5">
    <source>
        <dbReference type="SAM" id="Phobius"/>
    </source>
</evidence>
<dbReference type="InterPro" id="IPR036259">
    <property type="entry name" value="MFS_trans_sf"/>
</dbReference>
<dbReference type="AlphaFoldDB" id="A0A9Q8USZ4"/>
<keyword evidence="8" id="KW-1185">Reference proteome</keyword>
<feature type="transmembrane region" description="Helical" evidence="5">
    <location>
        <begin position="202"/>
        <end position="221"/>
    </location>
</feature>
<dbReference type="GeneID" id="71991288"/>
<dbReference type="Proteomes" id="UP000756132">
    <property type="component" value="Chromosome 8"/>
</dbReference>
<feature type="transmembrane region" description="Helical" evidence="5">
    <location>
        <begin position="145"/>
        <end position="162"/>
    </location>
</feature>
<dbReference type="Gene3D" id="1.20.1250.20">
    <property type="entry name" value="MFS general substrate transporter like domains"/>
    <property type="match status" value="1"/>
</dbReference>